<proteinExistence type="predicted"/>
<feature type="region of interest" description="Disordered" evidence="3">
    <location>
        <begin position="192"/>
        <end position="211"/>
    </location>
</feature>
<dbReference type="GO" id="GO:0008168">
    <property type="term" value="F:methyltransferase activity"/>
    <property type="evidence" value="ECO:0007669"/>
    <property type="project" value="UniProtKB-KW"/>
</dbReference>
<dbReference type="PANTHER" id="PTHR43542:SF1">
    <property type="entry name" value="METHYLTRANSFERASE"/>
    <property type="match status" value="1"/>
</dbReference>
<dbReference type="RefSeq" id="WP_188429975.1">
    <property type="nucleotide sequence ID" value="NZ_BAABKH010000001.1"/>
</dbReference>
<dbReference type="PIRSF" id="PIRSF004553">
    <property type="entry name" value="CHP00095"/>
    <property type="match status" value="1"/>
</dbReference>
<dbReference type="AlphaFoldDB" id="A0A917BL69"/>
<evidence type="ECO:0000256" key="1">
    <source>
        <dbReference type="ARBA" id="ARBA00022603"/>
    </source>
</evidence>
<dbReference type="PANTHER" id="PTHR43542">
    <property type="entry name" value="METHYLTRANSFERASE"/>
    <property type="match status" value="1"/>
</dbReference>
<dbReference type="InterPro" id="IPR004398">
    <property type="entry name" value="RNA_MeTrfase_RsmD"/>
</dbReference>
<keyword evidence="5" id="KW-1185">Reference proteome</keyword>
<dbReference type="EMBL" id="BMEM01000002">
    <property type="protein sequence ID" value="GGF50453.1"/>
    <property type="molecule type" value="Genomic_DNA"/>
</dbReference>
<dbReference type="PROSITE" id="PS00092">
    <property type="entry name" value="N6_MTASE"/>
    <property type="match status" value="1"/>
</dbReference>
<organism evidence="4 5">
    <name type="scientific">Ornithinimicrobium tianjinense</name>
    <dbReference type="NCBI Taxonomy" id="1195761"/>
    <lineage>
        <taxon>Bacteria</taxon>
        <taxon>Bacillati</taxon>
        <taxon>Actinomycetota</taxon>
        <taxon>Actinomycetes</taxon>
        <taxon>Micrococcales</taxon>
        <taxon>Ornithinimicrobiaceae</taxon>
        <taxon>Ornithinimicrobium</taxon>
    </lineage>
</organism>
<dbReference type="Proteomes" id="UP000605670">
    <property type="component" value="Unassembled WGS sequence"/>
</dbReference>
<evidence type="ECO:0000256" key="3">
    <source>
        <dbReference type="SAM" id="MobiDB-lite"/>
    </source>
</evidence>
<protein>
    <submittedName>
        <fullName evidence="4">DNA methylase</fullName>
    </submittedName>
</protein>
<name>A0A917BL69_9MICO</name>
<dbReference type="SUPFAM" id="SSF53335">
    <property type="entry name" value="S-adenosyl-L-methionine-dependent methyltransferases"/>
    <property type="match status" value="1"/>
</dbReference>
<dbReference type="CDD" id="cd02440">
    <property type="entry name" value="AdoMet_MTases"/>
    <property type="match status" value="1"/>
</dbReference>
<dbReference type="GO" id="GO:0031167">
    <property type="term" value="P:rRNA methylation"/>
    <property type="evidence" value="ECO:0007669"/>
    <property type="project" value="InterPro"/>
</dbReference>
<keyword evidence="2" id="KW-0808">Transferase</keyword>
<comment type="caution">
    <text evidence="4">The sequence shown here is derived from an EMBL/GenBank/DDBJ whole genome shotgun (WGS) entry which is preliminary data.</text>
</comment>
<reference evidence="4" key="1">
    <citation type="journal article" date="2014" name="Int. J. Syst. Evol. Microbiol.">
        <title>Complete genome sequence of Corynebacterium casei LMG S-19264T (=DSM 44701T), isolated from a smear-ripened cheese.</title>
        <authorList>
            <consortium name="US DOE Joint Genome Institute (JGI-PGF)"/>
            <person name="Walter F."/>
            <person name="Albersmeier A."/>
            <person name="Kalinowski J."/>
            <person name="Ruckert C."/>
        </authorList>
    </citation>
    <scope>NUCLEOTIDE SEQUENCE</scope>
    <source>
        <strain evidence="4">CGMCC 1.12160</strain>
    </source>
</reference>
<gene>
    <name evidence="4" type="ORF">GCM10011366_17890</name>
</gene>
<accession>A0A917BL69</accession>
<dbReference type="InterPro" id="IPR002052">
    <property type="entry name" value="DNA_methylase_N6_adenine_CS"/>
</dbReference>
<sequence>MTRIIAGRAGGRTIAAPRGSATRPTTDRVREALFSRVEALMDLDGVRVLDLYAGSGALGLEALSRGAAHLTAVERHRATAALVERNARDLGLADLVQVRTGAVERVLVARPEGEGPDRPGDGFDLVLLDPPYPLDEHDLADVLGLLVSGGWLAEDALVVVERSARSPRPAWPTGLVHLDTRTYGETALHLAEPVRGGPTSEDDERVPRSLA</sequence>
<evidence type="ECO:0000313" key="4">
    <source>
        <dbReference type="EMBL" id="GGF50453.1"/>
    </source>
</evidence>
<evidence type="ECO:0000256" key="2">
    <source>
        <dbReference type="ARBA" id="ARBA00022679"/>
    </source>
</evidence>
<dbReference type="Pfam" id="PF03602">
    <property type="entry name" value="Cons_hypoth95"/>
    <property type="match status" value="1"/>
</dbReference>
<keyword evidence="1 4" id="KW-0489">Methyltransferase</keyword>
<dbReference type="NCBIfam" id="TIGR00095">
    <property type="entry name" value="16S rRNA (guanine(966)-N(2))-methyltransferase RsmD"/>
    <property type="match status" value="1"/>
</dbReference>
<dbReference type="GO" id="GO:0003676">
    <property type="term" value="F:nucleic acid binding"/>
    <property type="evidence" value="ECO:0007669"/>
    <property type="project" value="InterPro"/>
</dbReference>
<dbReference type="InterPro" id="IPR029063">
    <property type="entry name" value="SAM-dependent_MTases_sf"/>
</dbReference>
<evidence type="ECO:0000313" key="5">
    <source>
        <dbReference type="Proteomes" id="UP000605670"/>
    </source>
</evidence>
<dbReference type="Gene3D" id="3.40.50.150">
    <property type="entry name" value="Vaccinia Virus protein VP39"/>
    <property type="match status" value="1"/>
</dbReference>
<reference evidence="4" key="2">
    <citation type="submission" date="2020-09" db="EMBL/GenBank/DDBJ databases">
        <authorList>
            <person name="Sun Q."/>
            <person name="Zhou Y."/>
        </authorList>
    </citation>
    <scope>NUCLEOTIDE SEQUENCE</scope>
    <source>
        <strain evidence="4">CGMCC 1.12160</strain>
    </source>
</reference>